<dbReference type="InterPro" id="IPR025272">
    <property type="entry name" value="SocA_Panacea"/>
</dbReference>
<evidence type="ECO:0000259" key="1">
    <source>
        <dbReference type="Pfam" id="PF13274"/>
    </source>
</evidence>
<dbReference type="Pfam" id="PF13274">
    <property type="entry name" value="SocA_Panacea"/>
    <property type="match status" value="1"/>
</dbReference>
<feature type="domain" description="Antitoxin SocA-like Panacea" evidence="1">
    <location>
        <begin position="27"/>
        <end position="132"/>
    </location>
</feature>
<sequence length="187" mass="20917">MQKIILENTVLALLKAAPGLGSIHIRKGLILIDAYYHSLFGKTLTDVTYVKHDLGPVPDPEANNVLFGMEFGKIAVKPEKKGNYFQKGHWALVDPKYNLLPPKSVEIIREVAHLIKPMTASHLSHITHDEIWASTTKGAVIPIEKMYSLEFLGRKTRKLTHAEKAEVKGTLEGIYNRNELKLSAGNR</sequence>
<comment type="caution">
    <text evidence="2">The sequence shown here is derived from an EMBL/GenBank/DDBJ whole genome shotgun (WGS) entry which is preliminary data.</text>
</comment>
<proteinExistence type="predicted"/>
<organism evidence="2">
    <name type="scientific">termite gut metagenome</name>
    <dbReference type="NCBI Taxonomy" id="433724"/>
    <lineage>
        <taxon>unclassified sequences</taxon>
        <taxon>metagenomes</taxon>
        <taxon>organismal metagenomes</taxon>
    </lineage>
</organism>
<reference evidence="2" key="1">
    <citation type="submission" date="2019-03" db="EMBL/GenBank/DDBJ databases">
        <title>Single cell metagenomics reveals metabolic interactions within the superorganism composed of flagellate Streblomastix strix and complex community of Bacteroidetes bacteria on its surface.</title>
        <authorList>
            <person name="Treitli S.C."/>
            <person name="Kolisko M."/>
            <person name="Husnik F."/>
            <person name="Keeling P."/>
            <person name="Hampl V."/>
        </authorList>
    </citation>
    <scope>NUCLEOTIDE SEQUENCE</scope>
    <source>
        <strain evidence="2">STM</strain>
    </source>
</reference>
<dbReference type="AlphaFoldDB" id="A0A5J4RRN0"/>
<name>A0A5J4RRN0_9ZZZZ</name>
<protein>
    <recommendedName>
        <fullName evidence="1">Antitoxin SocA-like Panacea domain-containing protein</fullName>
    </recommendedName>
</protein>
<gene>
    <name evidence="2" type="ORF">EZS27_015677</name>
</gene>
<accession>A0A5J4RRN0</accession>
<dbReference type="EMBL" id="SNRY01000822">
    <property type="protein sequence ID" value="KAA6336152.1"/>
    <property type="molecule type" value="Genomic_DNA"/>
</dbReference>
<evidence type="ECO:0000313" key="2">
    <source>
        <dbReference type="EMBL" id="KAA6336152.1"/>
    </source>
</evidence>